<dbReference type="AlphaFoldDB" id="A0A9D4X424"/>
<evidence type="ECO:0000256" key="1">
    <source>
        <dbReference type="SAM" id="MobiDB-lite"/>
    </source>
</evidence>
<proteinExistence type="predicted"/>
<reference evidence="2 3" key="1">
    <citation type="journal article" date="2022" name="Nat. Genet.">
        <title>Improved pea reference genome and pan-genome highlight genomic features and evolutionary characteristics.</title>
        <authorList>
            <person name="Yang T."/>
            <person name="Liu R."/>
            <person name="Luo Y."/>
            <person name="Hu S."/>
            <person name="Wang D."/>
            <person name="Wang C."/>
            <person name="Pandey M.K."/>
            <person name="Ge S."/>
            <person name="Xu Q."/>
            <person name="Li N."/>
            <person name="Li G."/>
            <person name="Huang Y."/>
            <person name="Saxena R.K."/>
            <person name="Ji Y."/>
            <person name="Li M."/>
            <person name="Yan X."/>
            <person name="He Y."/>
            <person name="Liu Y."/>
            <person name="Wang X."/>
            <person name="Xiang C."/>
            <person name="Varshney R.K."/>
            <person name="Ding H."/>
            <person name="Gao S."/>
            <person name="Zong X."/>
        </authorList>
    </citation>
    <scope>NUCLEOTIDE SEQUENCE [LARGE SCALE GENOMIC DNA]</scope>
    <source>
        <strain evidence="2 3">cv. Zhongwan 6</strain>
    </source>
</reference>
<dbReference type="Gramene" id="Psat05G0675000-T1">
    <property type="protein sequence ID" value="KAI5411796.1"/>
    <property type="gene ID" value="KIW84_056750"/>
</dbReference>
<evidence type="ECO:0000313" key="3">
    <source>
        <dbReference type="Proteomes" id="UP001058974"/>
    </source>
</evidence>
<accession>A0A9D4X424</accession>
<gene>
    <name evidence="2" type="ORF">KIW84_056750</name>
</gene>
<protein>
    <submittedName>
        <fullName evidence="2">Uncharacterized protein</fullName>
    </submittedName>
</protein>
<keyword evidence="3" id="KW-1185">Reference proteome</keyword>
<organism evidence="2 3">
    <name type="scientific">Pisum sativum</name>
    <name type="common">Garden pea</name>
    <name type="synonym">Lathyrus oleraceus</name>
    <dbReference type="NCBI Taxonomy" id="3888"/>
    <lineage>
        <taxon>Eukaryota</taxon>
        <taxon>Viridiplantae</taxon>
        <taxon>Streptophyta</taxon>
        <taxon>Embryophyta</taxon>
        <taxon>Tracheophyta</taxon>
        <taxon>Spermatophyta</taxon>
        <taxon>Magnoliopsida</taxon>
        <taxon>eudicotyledons</taxon>
        <taxon>Gunneridae</taxon>
        <taxon>Pentapetalae</taxon>
        <taxon>rosids</taxon>
        <taxon>fabids</taxon>
        <taxon>Fabales</taxon>
        <taxon>Fabaceae</taxon>
        <taxon>Papilionoideae</taxon>
        <taxon>50 kb inversion clade</taxon>
        <taxon>NPAAA clade</taxon>
        <taxon>Hologalegina</taxon>
        <taxon>IRL clade</taxon>
        <taxon>Fabeae</taxon>
        <taxon>Lathyrus</taxon>
    </lineage>
</organism>
<dbReference type="EMBL" id="JAMSHJ010000005">
    <property type="protein sequence ID" value="KAI5411796.1"/>
    <property type="molecule type" value="Genomic_DNA"/>
</dbReference>
<comment type="caution">
    <text evidence="2">The sequence shown here is derived from an EMBL/GenBank/DDBJ whole genome shotgun (WGS) entry which is preliminary data.</text>
</comment>
<dbReference type="Proteomes" id="UP001058974">
    <property type="component" value="Chromosome 5"/>
</dbReference>
<name>A0A9D4X424_PEA</name>
<sequence>MIGPKSPINVSTIRRLQHNLPTRATQQDQKDNQAGNKEEPQGNEDVNQDVPDNKYGILVTEFPTQRKDEQVTLVNSEVNNKLVQTSDYETIAEENVQDIFFTMMRKVGGKRIQVDVTHAHMDDVSLHFEISVKKWKSKVLSINETMPKEKRIEEEEETTYEDGEELF</sequence>
<feature type="compositionally biased region" description="Polar residues" evidence="1">
    <location>
        <begin position="18"/>
        <end position="27"/>
    </location>
</feature>
<feature type="compositionally biased region" description="Basic and acidic residues" evidence="1">
    <location>
        <begin position="28"/>
        <end position="40"/>
    </location>
</feature>
<feature type="region of interest" description="Disordered" evidence="1">
    <location>
        <begin position="18"/>
        <end position="52"/>
    </location>
</feature>
<evidence type="ECO:0000313" key="2">
    <source>
        <dbReference type="EMBL" id="KAI5411796.1"/>
    </source>
</evidence>